<dbReference type="SUPFAM" id="SSF52266">
    <property type="entry name" value="SGNH hydrolase"/>
    <property type="match status" value="1"/>
</dbReference>
<dbReference type="AlphaFoldDB" id="A0A4R3N8R6"/>
<feature type="domain" description="SGNH hydrolase-type esterase" evidence="1">
    <location>
        <begin position="8"/>
        <end position="189"/>
    </location>
</feature>
<keyword evidence="3" id="KW-1185">Reference proteome</keyword>
<comment type="caution">
    <text evidence="2">The sequence shown here is derived from an EMBL/GenBank/DDBJ whole genome shotgun (WGS) entry which is preliminary data.</text>
</comment>
<accession>A0A4R3N8R6</accession>
<proteinExistence type="predicted"/>
<protein>
    <submittedName>
        <fullName evidence="2">Lysophospholipase L1-like esterase</fullName>
    </submittedName>
</protein>
<sequence>MSTIRYLALGDSYTIGEGIDEPGRWPLQLAARLRADGLALEPPRILARTGWTTDELSAAMDAAEPLGQWDFVSLLIGVNNQYRGLPLADYARGFDALLARAIALAGARAGRVLVLSIPDWGVTPFARRELRSPRRIAAELDACNAAAAELCRARGVVFVDITGISRDAGDAPAMLADDGLHPSAAQYARWVDAALPVARALLAGASAGDQS</sequence>
<name>A0A4R3N8R6_9GAMM</name>
<dbReference type="Pfam" id="PF13472">
    <property type="entry name" value="Lipase_GDSL_2"/>
    <property type="match status" value="1"/>
</dbReference>
<reference evidence="2 3" key="1">
    <citation type="submission" date="2019-03" db="EMBL/GenBank/DDBJ databases">
        <title>Genomic Encyclopedia of Type Strains, Phase IV (KMG-IV): sequencing the most valuable type-strain genomes for metagenomic binning, comparative biology and taxonomic classification.</title>
        <authorList>
            <person name="Goeker M."/>
        </authorList>
    </citation>
    <scope>NUCLEOTIDE SEQUENCE [LARGE SCALE GENOMIC DNA]</scope>
    <source>
        <strain evidence="2 3">DSM 13605</strain>
    </source>
</reference>
<gene>
    <name evidence="2" type="ORF">EDC34_10593</name>
</gene>
<dbReference type="Gene3D" id="3.40.50.1110">
    <property type="entry name" value="SGNH hydrolase"/>
    <property type="match status" value="1"/>
</dbReference>
<dbReference type="GO" id="GO:0016788">
    <property type="term" value="F:hydrolase activity, acting on ester bonds"/>
    <property type="evidence" value="ECO:0007669"/>
    <property type="project" value="UniProtKB-ARBA"/>
</dbReference>
<dbReference type="InterPro" id="IPR013830">
    <property type="entry name" value="SGNH_hydro"/>
</dbReference>
<organism evidence="2 3">
    <name type="scientific">Thermomonas haemolytica</name>
    <dbReference type="NCBI Taxonomy" id="141949"/>
    <lineage>
        <taxon>Bacteria</taxon>
        <taxon>Pseudomonadati</taxon>
        <taxon>Pseudomonadota</taxon>
        <taxon>Gammaproteobacteria</taxon>
        <taxon>Lysobacterales</taxon>
        <taxon>Lysobacteraceae</taxon>
        <taxon>Thermomonas</taxon>
    </lineage>
</organism>
<dbReference type="RefSeq" id="WP_425477457.1">
    <property type="nucleotide sequence ID" value="NZ_MSZW01000040.1"/>
</dbReference>
<evidence type="ECO:0000259" key="1">
    <source>
        <dbReference type="Pfam" id="PF13472"/>
    </source>
</evidence>
<dbReference type="CDD" id="cd01832">
    <property type="entry name" value="SGNH_hydrolase_like_1"/>
    <property type="match status" value="1"/>
</dbReference>
<dbReference type="EMBL" id="SMAP01000005">
    <property type="protein sequence ID" value="TCT23503.1"/>
    <property type="molecule type" value="Genomic_DNA"/>
</dbReference>
<dbReference type="InterPro" id="IPR036514">
    <property type="entry name" value="SGNH_hydro_sf"/>
</dbReference>
<evidence type="ECO:0000313" key="2">
    <source>
        <dbReference type="EMBL" id="TCT23503.1"/>
    </source>
</evidence>
<evidence type="ECO:0000313" key="3">
    <source>
        <dbReference type="Proteomes" id="UP000295414"/>
    </source>
</evidence>
<dbReference type="Proteomes" id="UP000295414">
    <property type="component" value="Unassembled WGS sequence"/>
</dbReference>